<dbReference type="AlphaFoldDB" id="A0AAE4D071"/>
<name>A0AAE4D071_9ACTN</name>
<keyword evidence="1 2" id="KW-0597">Phosphoprotein</keyword>
<dbReference type="Proteomes" id="UP001183629">
    <property type="component" value="Unassembled WGS sequence"/>
</dbReference>
<dbReference type="PANTHER" id="PTHR44591:SF19">
    <property type="entry name" value="TWO-COMPONENT RESPONSE REGULATOR-RELATED"/>
    <property type="match status" value="1"/>
</dbReference>
<dbReference type="PANTHER" id="PTHR44591">
    <property type="entry name" value="STRESS RESPONSE REGULATOR PROTEIN 1"/>
    <property type="match status" value="1"/>
</dbReference>
<dbReference type="PROSITE" id="PS51833">
    <property type="entry name" value="HDOD"/>
    <property type="match status" value="1"/>
</dbReference>
<dbReference type="SUPFAM" id="SSF52172">
    <property type="entry name" value="CheY-like"/>
    <property type="match status" value="1"/>
</dbReference>
<organism evidence="5 6">
    <name type="scientific">Catenuloplanes niger</name>
    <dbReference type="NCBI Taxonomy" id="587534"/>
    <lineage>
        <taxon>Bacteria</taxon>
        <taxon>Bacillati</taxon>
        <taxon>Actinomycetota</taxon>
        <taxon>Actinomycetes</taxon>
        <taxon>Micromonosporales</taxon>
        <taxon>Micromonosporaceae</taxon>
        <taxon>Catenuloplanes</taxon>
    </lineage>
</organism>
<feature type="domain" description="HDOD" evidence="4">
    <location>
        <begin position="141"/>
        <end position="325"/>
    </location>
</feature>
<dbReference type="RefSeq" id="WP_310425153.1">
    <property type="nucleotide sequence ID" value="NZ_JAVDYC010000001.1"/>
</dbReference>
<dbReference type="Pfam" id="PF00072">
    <property type="entry name" value="Response_reg"/>
    <property type="match status" value="1"/>
</dbReference>
<dbReference type="Gene3D" id="3.40.50.2300">
    <property type="match status" value="1"/>
</dbReference>
<dbReference type="CDD" id="cd17569">
    <property type="entry name" value="REC_HupR-like"/>
    <property type="match status" value="1"/>
</dbReference>
<feature type="modified residue" description="4-aspartylphosphate" evidence="2">
    <location>
        <position position="56"/>
    </location>
</feature>
<evidence type="ECO:0000256" key="2">
    <source>
        <dbReference type="PROSITE-ProRule" id="PRU00169"/>
    </source>
</evidence>
<comment type="caution">
    <text evidence="5">The sequence shown here is derived from an EMBL/GenBank/DDBJ whole genome shotgun (WGS) entry which is preliminary data.</text>
</comment>
<evidence type="ECO:0000259" key="3">
    <source>
        <dbReference type="PROSITE" id="PS50110"/>
    </source>
</evidence>
<dbReference type="Gene3D" id="1.10.3210.10">
    <property type="entry name" value="Hypothetical protein af1432"/>
    <property type="match status" value="1"/>
</dbReference>
<dbReference type="PROSITE" id="PS50110">
    <property type="entry name" value="RESPONSE_REGULATORY"/>
    <property type="match status" value="1"/>
</dbReference>
<evidence type="ECO:0000313" key="5">
    <source>
        <dbReference type="EMBL" id="MDR7327629.1"/>
    </source>
</evidence>
<evidence type="ECO:0000259" key="4">
    <source>
        <dbReference type="PROSITE" id="PS51833"/>
    </source>
</evidence>
<reference evidence="5 6" key="1">
    <citation type="submission" date="2023-07" db="EMBL/GenBank/DDBJ databases">
        <title>Sequencing the genomes of 1000 actinobacteria strains.</title>
        <authorList>
            <person name="Klenk H.-P."/>
        </authorList>
    </citation>
    <scope>NUCLEOTIDE SEQUENCE [LARGE SCALE GENOMIC DNA]</scope>
    <source>
        <strain evidence="5 6">DSM 44711</strain>
    </source>
</reference>
<proteinExistence type="predicted"/>
<dbReference type="InterPro" id="IPR001789">
    <property type="entry name" value="Sig_transdc_resp-reg_receiver"/>
</dbReference>
<feature type="domain" description="Response regulatory" evidence="3">
    <location>
        <begin position="5"/>
        <end position="120"/>
    </location>
</feature>
<dbReference type="EMBL" id="JAVDYC010000001">
    <property type="protein sequence ID" value="MDR7327629.1"/>
    <property type="molecule type" value="Genomic_DNA"/>
</dbReference>
<dbReference type="InterPro" id="IPR050595">
    <property type="entry name" value="Bact_response_regulator"/>
</dbReference>
<dbReference type="Pfam" id="PF08668">
    <property type="entry name" value="HDOD"/>
    <property type="match status" value="1"/>
</dbReference>
<protein>
    <submittedName>
        <fullName evidence="5">HD-like signal output (HDOD) protein/CheY-like chemotaxis protein</fullName>
    </submittedName>
</protein>
<sequence length="396" mass="42103">MSTPRIVFVDDEPNILDGLRRSLRAKRHEWDMSFVPGGEPALEILAESPCAVIVSDMRMPGMDGAQLLTEVSRLHPGTARVVLSGHTEQDAAIKAAIAGHRFLPKPIEGEAVIDVIDQLMIRTSPRHGEQARRVAGSVRMLPTLPQQDAELIDLLSAAEVDHDRLAGAVVRHIGLTAKVLQLSSSGFFGSRPKNASVTAVISAVGISTVRALARAGAAHREPVTRSPAVAASVRSIWRHAVATMLLAEQVASPAHRPHAQAAAMLQDVGRLAAIAAPPEITEARTPPDTPGGDAGVPFRDIGVELLHLWGLPSPIVAAVAERDLPHEPAESGLGVPGALRTAHLLVQQTDSCDPADGQHEDELARLLSHPQLAARDTDWHRAAHAASARATERLES</sequence>
<dbReference type="SUPFAM" id="SSF109604">
    <property type="entry name" value="HD-domain/PDEase-like"/>
    <property type="match status" value="1"/>
</dbReference>
<dbReference type="SMART" id="SM00448">
    <property type="entry name" value="REC"/>
    <property type="match status" value="1"/>
</dbReference>
<gene>
    <name evidence="5" type="ORF">J2S44_007879</name>
</gene>
<evidence type="ECO:0000256" key="1">
    <source>
        <dbReference type="ARBA" id="ARBA00022553"/>
    </source>
</evidence>
<accession>A0AAE4D071</accession>
<evidence type="ECO:0000313" key="6">
    <source>
        <dbReference type="Proteomes" id="UP001183629"/>
    </source>
</evidence>
<keyword evidence="6" id="KW-1185">Reference proteome</keyword>
<dbReference type="InterPro" id="IPR011006">
    <property type="entry name" value="CheY-like_superfamily"/>
</dbReference>
<dbReference type="GO" id="GO:0000160">
    <property type="term" value="P:phosphorelay signal transduction system"/>
    <property type="evidence" value="ECO:0007669"/>
    <property type="project" value="InterPro"/>
</dbReference>
<dbReference type="InterPro" id="IPR013976">
    <property type="entry name" value="HDOD"/>
</dbReference>